<dbReference type="EMBL" id="BRXY01000282">
    <property type="protein sequence ID" value="GMH83540.1"/>
    <property type="molecule type" value="Genomic_DNA"/>
</dbReference>
<dbReference type="AlphaFoldDB" id="A0A9W7EMT3"/>
<reference evidence="2" key="1">
    <citation type="journal article" date="2023" name="Commun. Biol.">
        <title>Genome analysis of Parmales, the sister group of diatoms, reveals the evolutionary specialization of diatoms from phago-mixotrophs to photoautotrophs.</title>
        <authorList>
            <person name="Ban H."/>
            <person name="Sato S."/>
            <person name="Yoshikawa S."/>
            <person name="Yamada K."/>
            <person name="Nakamura Y."/>
            <person name="Ichinomiya M."/>
            <person name="Sato N."/>
            <person name="Blanc-Mathieu R."/>
            <person name="Endo H."/>
            <person name="Kuwata A."/>
            <person name="Ogata H."/>
        </authorList>
    </citation>
    <scope>NUCLEOTIDE SEQUENCE [LARGE SCALE GENOMIC DNA]</scope>
    <source>
        <strain evidence="2">NIES 3701</strain>
    </source>
</reference>
<organism evidence="1 2">
    <name type="scientific">Triparma strigata</name>
    <dbReference type="NCBI Taxonomy" id="1606541"/>
    <lineage>
        <taxon>Eukaryota</taxon>
        <taxon>Sar</taxon>
        <taxon>Stramenopiles</taxon>
        <taxon>Ochrophyta</taxon>
        <taxon>Bolidophyceae</taxon>
        <taxon>Parmales</taxon>
        <taxon>Triparmaceae</taxon>
        <taxon>Triparma</taxon>
    </lineage>
</organism>
<keyword evidence="2" id="KW-1185">Reference proteome</keyword>
<dbReference type="InterPro" id="IPR009003">
    <property type="entry name" value="Peptidase_S1_PA"/>
</dbReference>
<accession>A0A9W7EMT3</accession>
<comment type="caution">
    <text evidence="1">The sequence shown here is derived from an EMBL/GenBank/DDBJ whole genome shotgun (WGS) entry which is preliminary data.</text>
</comment>
<dbReference type="Proteomes" id="UP001165085">
    <property type="component" value="Unassembled WGS sequence"/>
</dbReference>
<protein>
    <submittedName>
        <fullName evidence="1">Uncharacterized protein</fullName>
    </submittedName>
</protein>
<evidence type="ECO:0000313" key="2">
    <source>
        <dbReference type="Proteomes" id="UP001165085"/>
    </source>
</evidence>
<gene>
    <name evidence="1" type="ORF">TrST_g7131</name>
</gene>
<sequence>MATYALTSWFRLPSQGMKSYEILSRASCFLLNPSETTKIESTKKVPPIVLTSQHVIRPFHFPKYYPEPWIQFVSQSDIKIFLEIRSPTGQILLKTELQHPHHHSSRDISILEFPPNSLPPPSLKISRLNSSPFTPHLPITCSGHVLSSQDDDTSSSPSSPSLLPLFVPGKLTYTSPSQSFASTKKILKMGMCGGPVLNNNNDVIGMIEGIVPKGASKDDLLEGMVAFIGGNVIEEFVEGYGGKIKKEGVKIL</sequence>
<dbReference type="OrthoDB" id="269605at2759"/>
<proteinExistence type="predicted"/>
<dbReference type="Pfam" id="PF13365">
    <property type="entry name" value="Trypsin_2"/>
    <property type="match status" value="1"/>
</dbReference>
<evidence type="ECO:0000313" key="1">
    <source>
        <dbReference type="EMBL" id="GMH83540.1"/>
    </source>
</evidence>
<name>A0A9W7EMT3_9STRA</name>
<dbReference type="SUPFAM" id="SSF50494">
    <property type="entry name" value="Trypsin-like serine proteases"/>
    <property type="match status" value="1"/>
</dbReference>